<dbReference type="EMBL" id="JBBPBN010000005">
    <property type="protein sequence ID" value="KAK9038306.1"/>
    <property type="molecule type" value="Genomic_DNA"/>
</dbReference>
<evidence type="ECO:0000313" key="3">
    <source>
        <dbReference type="EMBL" id="KAK9038306.1"/>
    </source>
</evidence>
<feature type="compositionally biased region" description="Polar residues" evidence="1">
    <location>
        <begin position="394"/>
        <end position="403"/>
    </location>
</feature>
<feature type="compositionally biased region" description="Polar residues" evidence="1">
    <location>
        <begin position="411"/>
        <end position="420"/>
    </location>
</feature>
<feature type="compositionally biased region" description="Basic and acidic residues" evidence="1">
    <location>
        <begin position="341"/>
        <end position="352"/>
    </location>
</feature>
<feature type="compositionally biased region" description="Low complexity" evidence="1">
    <location>
        <begin position="280"/>
        <end position="293"/>
    </location>
</feature>
<feature type="domain" description="Transposase MuDR plant" evidence="2">
    <location>
        <begin position="127"/>
        <end position="185"/>
    </location>
</feature>
<proteinExistence type="predicted"/>
<evidence type="ECO:0000313" key="4">
    <source>
        <dbReference type="Proteomes" id="UP001396334"/>
    </source>
</evidence>
<feature type="compositionally biased region" description="Basic residues" evidence="1">
    <location>
        <begin position="294"/>
        <end position="306"/>
    </location>
</feature>
<dbReference type="Proteomes" id="UP001396334">
    <property type="component" value="Unassembled WGS sequence"/>
</dbReference>
<reference evidence="3 4" key="1">
    <citation type="journal article" date="2024" name="G3 (Bethesda)">
        <title>Genome assembly of Hibiscus sabdariffa L. provides insights into metabolisms of medicinal natural products.</title>
        <authorList>
            <person name="Kim T."/>
        </authorList>
    </citation>
    <scope>NUCLEOTIDE SEQUENCE [LARGE SCALE GENOMIC DNA]</scope>
    <source>
        <strain evidence="3">TK-2024</strain>
        <tissue evidence="3">Old leaves</tissue>
    </source>
</reference>
<dbReference type="Pfam" id="PF03108">
    <property type="entry name" value="DBD_Tnp_Mut"/>
    <property type="match status" value="1"/>
</dbReference>
<comment type="caution">
    <text evidence="3">The sequence shown here is derived from an EMBL/GenBank/DDBJ whole genome shotgun (WGS) entry which is preliminary data.</text>
</comment>
<evidence type="ECO:0000256" key="1">
    <source>
        <dbReference type="SAM" id="MobiDB-lite"/>
    </source>
</evidence>
<organism evidence="3 4">
    <name type="scientific">Hibiscus sabdariffa</name>
    <name type="common">roselle</name>
    <dbReference type="NCBI Taxonomy" id="183260"/>
    <lineage>
        <taxon>Eukaryota</taxon>
        <taxon>Viridiplantae</taxon>
        <taxon>Streptophyta</taxon>
        <taxon>Embryophyta</taxon>
        <taxon>Tracheophyta</taxon>
        <taxon>Spermatophyta</taxon>
        <taxon>Magnoliopsida</taxon>
        <taxon>eudicotyledons</taxon>
        <taxon>Gunneridae</taxon>
        <taxon>Pentapetalae</taxon>
        <taxon>rosids</taxon>
        <taxon>malvids</taxon>
        <taxon>Malvales</taxon>
        <taxon>Malvaceae</taxon>
        <taxon>Malvoideae</taxon>
        <taxon>Hibiscus</taxon>
    </lineage>
</organism>
<feature type="region of interest" description="Disordered" evidence="1">
    <location>
        <begin position="387"/>
        <end position="420"/>
    </location>
</feature>
<feature type="region of interest" description="Disordered" evidence="1">
    <location>
        <begin position="222"/>
        <end position="366"/>
    </location>
</feature>
<feature type="compositionally biased region" description="Polar residues" evidence="1">
    <location>
        <begin position="312"/>
        <end position="330"/>
    </location>
</feature>
<dbReference type="InterPro" id="IPR004332">
    <property type="entry name" value="Transposase_MuDR"/>
</dbReference>
<accession>A0ABR2TLI7</accession>
<sequence length="420" mass="46320">MVIYVKWLRKQVEGEIHVYVEHNVSVPEISEAPLSLPAASIETDEGYNRNNTIDEGKDVNESHVVDEGLSNINNGVGSSEVNSEEKVEANINEVDLGSYGSDDDGEVVCKKFKKDYFDPSDKVPSFQLGMIFENSKQFKAALTKYAIAKRFDFKLSKNDRDKTRAVCKGQDCPWTIYASKDSRDEHYKSNKGNTFESTPQAPIHSDVEDNVFDVPLTCSTSIQDVPSSRTTAPAPPAPPVSTEKPLTPHCSTEPIIPPAPTEEHPTPDCSTEPCIPPAPTSAATHHASTTHVPSNKKGKEKPRLKGQKILSYPTTRSQNAPSSNQETTSTSAPKKKAPCKKSGEASRKPRETNKKRKNVTRTISKSSALYCDELRSYLLDLGKKRSIDIADDVPNTQESNIGTKKQKKGKQNMTNSNKRN</sequence>
<gene>
    <name evidence="3" type="ORF">V6N11_023185</name>
</gene>
<feature type="region of interest" description="Disordered" evidence="1">
    <location>
        <begin position="185"/>
        <end position="205"/>
    </location>
</feature>
<keyword evidence="4" id="KW-1185">Reference proteome</keyword>
<evidence type="ECO:0000259" key="2">
    <source>
        <dbReference type="Pfam" id="PF03108"/>
    </source>
</evidence>
<name>A0ABR2TLI7_9ROSI</name>
<protein>
    <recommendedName>
        <fullName evidence="2">Transposase MuDR plant domain-containing protein</fullName>
    </recommendedName>
</protein>
<feature type="compositionally biased region" description="Polar residues" evidence="1">
    <location>
        <begin position="190"/>
        <end position="200"/>
    </location>
</feature>